<dbReference type="EMBL" id="CAJFCV020000005">
    <property type="protein sequence ID" value="CAG9121740.1"/>
    <property type="molecule type" value="Genomic_DNA"/>
</dbReference>
<dbReference type="EMBL" id="CAJFDI010000005">
    <property type="protein sequence ID" value="CAD5230704.1"/>
    <property type="molecule type" value="Genomic_DNA"/>
</dbReference>
<evidence type="ECO:0000313" key="2">
    <source>
        <dbReference type="EMBL" id="CAD5230704.1"/>
    </source>
</evidence>
<dbReference type="Proteomes" id="UP000582659">
    <property type="component" value="Unassembled WGS sequence"/>
</dbReference>
<feature type="signal peptide" evidence="1">
    <location>
        <begin position="1"/>
        <end position="16"/>
    </location>
</feature>
<dbReference type="Proteomes" id="UP000659654">
    <property type="component" value="Unassembled WGS sequence"/>
</dbReference>
<dbReference type="SMR" id="A0A1I7S2Q0"/>
<dbReference type="Proteomes" id="UP000095284">
    <property type="component" value="Unplaced"/>
</dbReference>
<name>A0A1I7S2Q0_BURXY</name>
<reference evidence="3" key="2">
    <citation type="submission" date="2020-08" db="EMBL/GenBank/DDBJ databases">
        <authorList>
            <person name="Kikuchi T."/>
        </authorList>
    </citation>
    <scope>NUCLEOTIDE SEQUENCE</scope>
    <source>
        <strain evidence="2">Ka4C1</strain>
    </source>
</reference>
<accession>A0A1I7S2Q0</accession>
<evidence type="ECO:0000313" key="5">
    <source>
        <dbReference type="Proteomes" id="UP000659654"/>
    </source>
</evidence>
<keyword evidence="5" id="KW-1185">Reference proteome</keyword>
<evidence type="ECO:0000256" key="1">
    <source>
        <dbReference type="SAM" id="SignalP"/>
    </source>
</evidence>
<reference evidence="6" key="1">
    <citation type="submission" date="2016-11" db="UniProtKB">
        <authorList>
            <consortium name="WormBaseParasite"/>
        </authorList>
    </citation>
    <scope>IDENTIFICATION</scope>
</reference>
<proteinExistence type="predicted"/>
<evidence type="ECO:0000313" key="3">
    <source>
        <dbReference type="EMBL" id="CAG9121740.1"/>
    </source>
</evidence>
<protein>
    <submittedName>
        <fullName evidence="2">(pine wood nematode) hypothetical protein</fullName>
    </submittedName>
</protein>
<keyword evidence="1" id="KW-0732">Signal</keyword>
<feature type="chain" id="PRO_5036308708" evidence="1">
    <location>
        <begin position="17"/>
        <end position="274"/>
    </location>
</feature>
<organism evidence="4 6">
    <name type="scientific">Bursaphelenchus xylophilus</name>
    <name type="common">Pinewood nematode worm</name>
    <name type="synonym">Aphelenchoides xylophilus</name>
    <dbReference type="NCBI Taxonomy" id="6326"/>
    <lineage>
        <taxon>Eukaryota</taxon>
        <taxon>Metazoa</taxon>
        <taxon>Ecdysozoa</taxon>
        <taxon>Nematoda</taxon>
        <taxon>Chromadorea</taxon>
        <taxon>Rhabditida</taxon>
        <taxon>Tylenchina</taxon>
        <taxon>Tylenchomorpha</taxon>
        <taxon>Aphelenchoidea</taxon>
        <taxon>Aphelenchoididae</taxon>
        <taxon>Bursaphelenchus</taxon>
    </lineage>
</organism>
<dbReference type="AlphaFoldDB" id="A0A1I7S2Q0"/>
<gene>
    <name evidence="2" type="ORF">BXYJ_LOCUS11114</name>
</gene>
<sequence length="274" mass="30626">MSILLLSLLLGFVARAFIITDLLRPRIQGLSPGEEIVVELQLHGAVNIAFLGNSTAVSYTSSAILLHLTINLSGNVSLRIGINEKTDVLPIGRSVEVKLRHWHDKKFYILIDGNLFYEGPGGFASVVRYTRIFGSLAVTNFLSESRLQIKDSIAHIGLQLGETLNLGFDAKYPHLALLDDSDNQNLYLYTDSSYVRAYKNVDGTYYGDNHIYNDRENGVIVELSNRPEGIDVAVNDKKIVLFRHLPSIANEAYTRLYIDPKYLPNLKNITITKS</sequence>
<evidence type="ECO:0000313" key="6">
    <source>
        <dbReference type="WBParaSite" id="BXY_0728000.1"/>
    </source>
</evidence>
<dbReference type="WBParaSite" id="BXY_0728000.1">
    <property type="protein sequence ID" value="BXY_0728000.1"/>
    <property type="gene ID" value="BXY_0728000"/>
</dbReference>
<evidence type="ECO:0000313" key="4">
    <source>
        <dbReference type="Proteomes" id="UP000095284"/>
    </source>
</evidence>